<evidence type="ECO:0000256" key="3">
    <source>
        <dbReference type="ARBA" id="ARBA00023054"/>
    </source>
</evidence>
<evidence type="ECO:0000256" key="2">
    <source>
        <dbReference type="ARBA" id="ARBA00022490"/>
    </source>
</evidence>
<dbReference type="GO" id="GO:0005814">
    <property type="term" value="C:centriole"/>
    <property type="evidence" value="ECO:0007669"/>
    <property type="project" value="TreeGrafter"/>
</dbReference>
<evidence type="ECO:0000259" key="8">
    <source>
        <dbReference type="Pfam" id="PF16531"/>
    </source>
</evidence>
<evidence type="ECO:0000256" key="1">
    <source>
        <dbReference type="ARBA" id="ARBA00004300"/>
    </source>
</evidence>
<evidence type="ECO:0000313" key="10">
    <source>
        <dbReference type="Proteomes" id="UP001378592"/>
    </source>
</evidence>
<gene>
    <name evidence="9" type="ORF">R5R35_002873</name>
</gene>
<dbReference type="Proteomes" id="UP001378592">
    <property type="component" value="Unassembled WGS sequence"/>
</dbReference>
<evidence type="ECO:0000313" key="9">
    <source>
        <dbReference type="EMBL" id="KAK7866542.1"/>
    </source>
</evidence>
<organism evidence="9 10">
    <name type="scientific">Gryllus longicercus</name>
    <dbReference type="NCBI Taxonomy" id="2509291"/>
    <lineage>
        <taxon>Eukaryota</taxon>
        <taxon>Metazoa</taxon>
        <taxon>Ecdysozoa</taxon>
        <taxon>Arthropoda</taxon>
        <taxon>Hexapoda</taxon>
        <taxon>Insecta</taxon>
        <taxon>Pterygota</taxon>
        <taxon>Neoptera</taxon>
        <taxon>Polyneoptera</taxon>
        <taxon>Orthoptera</taxon>
        <taxon>Ensifera</taxon>
        <taxon>Gryllidea</taxon>
        <taxon>Grylloidea</taxon>
        <taxon>Gryllidae</taxon>
        <taxon>Gryllinae</taxon>
        <taxon>Gryllus</taxon>
    </lineage>
</organism>
<dbReference type="Gene3D" id="2.170.210.20">
    <property type="entry name" value="Spindle assembly abnormal protein 6, N-terminal domain"/>
    <property type="match status" value="1"/>
</dbReference>
<feature type="region of interest" description="Disordered" evidence="7">
    <location>
        <begin position="489"/>
        <end position="518"/>
    </location>
</feature>
<keyword evidence="10" id="KW-1185">Reference proteome</keyword>
<feature type="domain" description="Spindle assembly abnormal protein 6 N-terminal" evidence="8">
    <location>
        <begin position="17"/>
        <end position="148"/>
    </location>
</feature>
<comment type="subcellular location">
    <subcellularLocation>
        <location evidence="1">Cytoplasm</location>
        <location evidence="1">Cytoskeleton</location>
        <location evidence="1">Microtubule organizing center</location>
        <location evidence="1">Centrosome</location>
    </subcellularLocation>
</comment>
<sequence>MRMEYEKTKTNKQSETLYSKVQNVYCRKKGRDELRKDVRLTLEIVTGVTPVREKALCFKLTDDEDPFFYYILRLNEDDFKTLKSQQGLLVDFHNFPSQLALLLQQCSGGKENEKFVLILEDDNSNPMLRALQIVEKNEFKHLCHLMLCVGHGSNDEIKQYMANQIQSLKENKSRCDKNLSHLESSLMHIQSDLKQKCIELEEMRRKWSEEKNDMHIDHLNALREERERLSREQLQWQRDHQRQQQELERRHTEVVASLESQISELKTMSQTNFDKLCQANTKSKEMKEELLKRQQDIALLQNELVAARKQSAELDRDYHEKEIKSSQLQTQNVMLKEELREKSEIITKLQEQIAQLSSLKKDLDNRIEEREDVLKKKSSAVETLSKDLMKANEILGRLQKQHAETSSKLKLRTKISIEQEKVIERKEGEVSELRNEIKKLEEQCKKNEETEKELRETLAVTSQKLEEREKTLQNNNNVISWLNRRLNELQQQQQKKNPTSSTPPQYSTSTPIDPRGWIRTPHEIRGQQSVTQDPIHIPRPISDLRGQIQHTLSQQDKNDRPRPPVMPQGIFSKPPSSNTTGDGRPRTAPIITSVESKGLNDNPAIKNPATKNPVTKNPVKPPLPRPFVPPASAYFTKPFKN</sequence>
<evidence type="ECO:0000256" key="5">
    <source>
        <dbReference type="ARBA" id="ARBA00023306"/>
    </source>
</evidence>
<dbReference type="AlphaFoldDB" id="A0AAN9VQG3"/>
<keyword evidence="2" id="KW-0963">Cytoplasm</keyword>
<dbReference type="Pfam" id="PF16531">
    <property type="entry name" value="SAS-6_N"/>
    <property type="match status" value="1"/>
</dbReference>
<dbReference type="PANTHER" id="PTHR44281:SF2">
    <property type="entry name" value="SPINDLE ASSEMBLY ABNORMAL PROTEIN 6 HOMOLOG"/>
    <property type="match status" value="1"/>
</dbReference>
<feature type="region of interest" description="Disordered" evidence="7">
    <location>
        <begin position="552"/>
        <end position="641"/>
    </location>
</feature>
<dbReference type="GO" id="GO:0007099">
    <property type="term" value="P:centriole replication"/>
    <property type="evidence" value="ECO:0007669"/>
    <property type="project" value="TreeGrafter"/>
</dbReference>
<protein>
    <recommendedName>
        <fullName evidence="8">Spindle assembly abnormal protein 6 N-terminal domain-containing protein</fullName>
    </recommendedName>
</protein>
<evidence type="ECO:0000256" key="4">
    <source>
        <dbReference type="ARBA" id="ARBA00023212"/>
    </source>
</evidence>
<evidence type="ECO:0000256" key="6">
    <source>
        <dbReference type="SAM" id="Coils"/>
    </source>
</evidence>
<dbReference type="CDD" id="cd10142">
    <property type="entry name" value="HD_SAS6_N"/>
    <property type="match status" value="1"/>
</dbReference>
<proteinExistence type="predicted"/>
<dbReference type="EMBL" id="JAZDUA010000144">
    <property type="protein sequence ID" value="KAK7866542.1"/>
    <property type="molecule type" value="Genomic_DNA"/>
</dbReference>
<dbReference type="InterPro" id="IPR032396">
    <property type="entry name" value="SAS-6_N"/>
</dbReference>
<dbReference type="GO" id="GO:0005813">
    <property type="term" value="C:centrosome"/>
    <property type="evidence" value="ECO:0007669"/>
    <property type="project" value="UniProtKB-SubCell"/>
</dbReference>
<feature type="compositionally biased region" description="Low complexity" evidence="7">
    <location>
        <begin position="490"/>
        <end position="511"/>
    </location>
</feature>
<name>A0AAN9VQG3_9ORTH</name>
<keyword evidence="5" id="KW-0131">Cell cycle</keyword>
<dbReference type="InterPro" id="IPR038558">
    <property type="entry name" value="SAS-6_N_sf"/>
</dbReference>
<keyword evidence="4" id="KW-0206">Cytoskeleton</keyword>
<dbReference type="SUPFAM" id="SSF90257">
    <property type="entry name" value="Myosin rod fragments"/>
    <property type="match status" value="1"/>
</dbReference>
<keyword evidence="3 6" id="KW-0175">Coiled coil</keyword>
<feature type="compositionally biased region" description="Pro residues" evidence="7">
    <location>
        <begin position="619"/>
        <end position="629"/>
    </location>
</feature>
<evidence type="ECO:0000256" key="7">
    <source>
        <dbReference type="SAM" id="MobiDB-lite"/>
    </source>
</evidence>
<feature type="coiled-coil region" evidence="6">
    <location>
        <begin position="165"/>
        <end position="246"/>
    </location>
</feature>
<dbReference type="PANTHER" id="PTHR44281">
    <property type="entry name" value="SPINDLE ASSEMBLY ABNORMAL PROTEIN 6 HOMOLOG"/>
    <property type="match status" value="1"/>
</dbReference>
<accession>A0AAN9VQG3</accession>
<reference evidence="9 10" key="1">
    <citation type="submission" date="2024-03" db="EMBL/GenBank/DDBJ databases">
        <title>The genome assembly and annotation of the cricket Gryllus longicercus Weissman &amp; Gray.</title>
        <authorList>
            <person name="Szrajer S."/>
            <person name="Gray D."/>
            <person name="Ylla G."/>
        </authorList>
    </citation>
    <scope>NUCLEOTIDE SEQUENCE [LARGE SCALE GENOMIC DNA]</scope>
    <source>
        <strain evidence="9">DAG 2021-001</strain>
        <tissue evidence="9">Whole body minus gut</tissue>
    </source>
</reference>
<comment type="caution">
    <text evidence="9">The sequence shown here is derived from an EMBL/GenBank/DDBJ whole genome shotgun (WGS) entry which is preliminary data.</text>
</comment>